<dbReference type="InterPro" id="IPR037053">
    <property type="entry name" value="Phage_tail_collar_dom_sf"/>
</dbReference>
<evidence type="ECO:0000313" key="3">
    <source>
        <dbReference type="Proteomes" id="UP001176468"/>
    </source>
</evidence>
<reference evidence="2" key="1">
    <citation type="submission" date="2023-07" db="EMBL/GenBank/DDBJ databases">
        <authorList>
            <person name="Kim M.K."/>
        </authorList>
    </citation>
    <scope>NUCLEOTIDE SEQUENCE</scope>
    <source>
        <strain evidence="2">CA1-15</strain>
    </source>
</reference>
<keyword evidence="3" id="KW-1185">Reference proteome</keyword>
<proteinExistence type="predicted"/>
<dbReference type="SUPFAM" id="SSF88874">
    <property type="entry name" value="Receptor-binding domain of short tail fibre protein gp12"/>
    <property type="match status" value="1"/>
</dbReference>
<protein>
    <submittedName>
        <fullName evidence="2">Tail fiber protein</fullName>
    </submittedName>
</protein>
<evidence type="ECO:0000259" key="1">
    <source>
        <dbReference type="Pfam" id="PF07484"/>
    </source>
</evidence>
<feature type="domain" description="Phage tail collar" evidence="1">
    <location>
        <begin position="7"/>
        <end position="62"/>
    </location>
</feature>
<dbReference type="InterPro" id="IPR011083">
    <property type="entry name" value="Phage_tail_collar_dom"/>
</dbReference>
<evidence type="ECO:0000313" key="2">
    <source>
        <dbReference type="EMBL" id="MDO7843142.1"/>
    </source>
</evidence>
<sequence>MSEPYIGEIRLVGFSFAPASWALCEGQILSIAQNSALFSILGTTYGGNGQTTFQLPDLRGRAAMHWGTGPGLTNRVLGEVSGVDTVTLNSQQMPAHLHQLVGGTVGTAVAQKVATPASNVMFGQSNQGAAYSTATTPPVLMSPSAIGSQGGSQPHTNIQPRLRLRYIICLQGIFPSRN</sequence>
<accession>A0ABT9A329</accession>
<organism evidence="2 3">
    <name type="scientific">Sphingomonas immobilis</name>
    <dbReference type="NCBI Taxonomy" id="3063997"/>
    <lineage>
        <taxon>Bacteria</taxon>
        <taxon>Pseudomonadati</taxon>
        <taxon>Pseudomonadota</taxon>
        <taxon>Alphaproteobacteria</taxon>
        <taxon>Sphingomonadales</taxon>
        <taxon>Sphingomonadaceae</taxon>
        <taxon>Sphingomonas</taxon>
    </lineage>
</organism>
<name>A0ABT9A329_9SPHN</name>
<dbReference type="Pfam" id="PF07484">
    <property type="entry name" value="Collar"/>
    <property type="match status" value="1"/>
</dbReference>
<dbReference type="RefSeq" id="WP_304561598.1">
    <property type="nucleotide sequence ID" value="NZ_JAUQSZ010000008.1"/>
</dbReference>
<comment type="caution">
    <text evidence="2">The sequence shown here is derived from an EMBL/GenBank/DDBJ whole genome shotgun (WGS) entry which is preliminary data.</text>
</comment>
<dbReference type="Gene3D" id="3.90.1340.10">
    <property type="entry name" value="Phage tail collar domain"/>
    <property type="match status" value="1"/>
</dbReference>
<gene>
    <name evidence="2" type="ORF">Q5H94_12480</name>
</gene>
<dbReference type="EMBL" id="JAUQSZ010000008">
    <property type="protein sequence ID" value="MDO7843142.1"/>
    <property type="molecule type" value="Genomic_DNA"/>
</dbReference>
<dbReference type="Proteomes" id="UP001176468">
    <property type="component" value="Unassembled WGS sequence"/>
</dbReference>